<protein>
    <recommendedName>
        <fullName evidence="4">Transmembrane protein</fullName>
    </recommendedName>
</protein>
<evidence type="ECO:0000256" key="1">
    <source>
        <dbReference type="SAM" id="Phobius"/>
    </source>
</evidence>
<feature type="transmembrane region" description="Helical" evidence="1">
    <location>
        <begin position="120"/>
        <end position="145"/>
    </location>
</feature>
<name>I0K932_9BACT</name>
<keyword evidence="1" id="KW-1133">Transmembrane helix</keyword>
<dbReference type="EMBL" id="HE796683">
    <property type="protein sequence ID" value="CCH00635.1"/>
    <property type="molecule type" value="Genomic_DNA"/>
</dbReference>
<dbReference type="eggNOG" id="ENOG502Z7XT">
    <property type="taxonomic scope" value="Bacteria"/>
</dbReference>
<dbReference type="RefSeq" id="WP_015331734.1">
    <property type="nucleotide sequence ID" value="NC_020054.1"/>
</dbReference>
<organism evidence="2 3">
    <name type="scientific">Fibrella aestuarina BUZ 2</name>
    <dbReference type="NCBI Taxonomy" id="1166018"/>
    <lineage>
        <taxon>Bacteria</taxon>
        <taxon>Pseudomonadati</taxon>
        <taxon>Bacteroidota</taxon>
        <taxon>Cytophagia</taxon>
        <taxon>Cytophagales</taxon>
        <taxon>Spirosomataceae</taxon>
        <taxon>Fibrella</taxon>
    </lineage>
</organism>
<dbReference type="AlphaFoldDB" id="I0K932"/>
<evidence type="ECO:0000313" key="2">
    <source>
        <dbReference type="EMBL" id="CCH00635.1"/>
    </source>
</evidence>
<keyword evidence="1" id="KW-0812">Transmembrane</keyword>
<reference evidence="2 3" key="1">
    <citation type="journal article" date="2012" name="J. Bacteriol.">
        <title>Genome Sequence of Fibrella aestuarina BUZ 2T, a Filamentous Marine Bacterium.</title>
        <authorList>
            <person name="Filippini M."/>
            <person name="Qi W."/>
            <person name="Blom J."/>
            <person name="Goesmann A."/>
            <person name="Smits T.H."/>
            <person name="Bagheri H.C."/>
        </authorList>
    </citation>
    <scope>NUCLEOTIDE SEQUENCE [LARGE SCALE GENOMIC DNA]</scope>
    <source>
        <strain evidence="3">BUZ 2T</strain>
    </source>
</reference>
<evidence type="ECO:0000313" key="3">
    <source>
        <dbReference type="Proteomes" id="UP000011058"/>
    </source>
</evidence>
<accession>I0K932</accession>
<keyword evidence="3" id="KW-1185">Reference proteome</keyword>
<gene>
    <name evidence="2" type="ORF">FAES_2626</name>
</gene>
<dbReference type="PATRIC" id="fig|1166018.3.peg.4392"/>
<dbReference type="Proteomes" id="UP000011058">
    <property type="component" value="Chromosome"/>
</dbReference>
<dbReference type="STRING" id="1166018.FAES_2626"/>
<evidence type="ECO:0008006" key="4">
    <source>
        <dbReference type="Google" id="ProtNLM"/>
    </source>
</evidence>
<dbReference type="HOGENOM" id="CLU_1208295_0_0_10"/>
<keyword evidence="1" id="KW-0472">Membrane</keyword>
<sequence>MNNIPINTALPDWIANESLLRDEAVLFGLSDARPDEKLAAIRLAFAAQTASLEKQLEQGHETVGDLNGSLDKATHELAQLTQQADTLPRPPIGWALLGLGLSVGGSVALAILLQQQLPNLTLLTIILAGVLAVSGCIGTLLLAVAHHRAQLVQHQHRTTSQAATIKTLRQQLSSWQAEKSRQVANLYAAEARLTQLNATRDRLLRLFESEYNLARSVRDRVNENLLYSE</sequence>
<proteinExistence type="predicted"/>
<dbReference type="OrthoDB" id="937423at2"/>
<feature type="transmembrane region" description="Helical" evidence="1">
    <location>
        <begin position="92"/>
        <end position="113"/>
    </location>
</feature>
<dbReference type="KEGG" id="fae:FAES_2626"/>